<name>A0A482W6P5_ASBVE</name>
<dbReference type="OrthoDB" id="413313at2759"/>
<dbReference type="CDD" id="cd16021">
    <property type="entry name" value="ALP_like"/>
    <property type="match status" value="1"/>
</dbReference>
<dbReference type="InterPro" id="IPR017850">
    <property type="entry name" value="Alkaline_phosphatase_core_sf"/>
</dbReference>
<evidence type="ECO:0000313" key="2">
    <source>
        <dbReference type="Proteomes" id="UP000292052"/>
    </source>
</evidence>
<organism evidence="1 2">
    <name type="scientific">Asbolus verrucosus</name>
    <name type="common">Desert ironclad beetle</name>
    <dbReference type="NCBI Taxonomy" id="1661398"/>
    <lineage>
        <taxon>Eukaryota</taxon>
        <taxon>Metazoa</taxon>
        <taxon>Ecdysozoa</taxon>
        <taxon>Arthropoda</taxon>
        <taxon>Hexapoda</taxon>
        <taxon>Insecta</taxon>
        <taxon>Pterygota</taxon>
        <taxon>Neoptera</taxon>
        <taxon>Endopterygota</taxon>
        <taxon>Coleoptera</taxon>
        <taxon>Polyphaga</taxon>
        <taxon>Cucujiformia</taxon>
        <taxon>Tenebrionidae</taxon>
        <taxon>Pimeliinae</taxon>
        <taxon>Asbolus</taxon>
    </lineage>
</organism>
<protein>
    <submittedName>
        <fullName evidence="1">DUF229 domain containing protein</fullName>
    </submittedName>
</protein>
<dbReference type="SUPFAM" id="SSF53649">
    <property type="entry name" value="Alkaline phosphatase-like"/>
    <property type="match status" value="1"/>
</dbReference>
<gene>
    <name evidence="1" type="ORF">BDFB_006375</name>
</gene>
<accession>A0A482W6P5</accession>
<dbReference type="PANTHER" id="PTHR10974">
    <property type="entry name" value="FI08016P-RELATED"/>
    <property type="match status" value="1"/>
</dbReference>
<dbReference type="GO" id="GO:0005615">
    <property type="term" value="C:extracellular space"/>
    <property type="evidence" value="ECO:0007669"/>
    <property type="project" value="TreeGrafter"/>
</dbReference>
<proteinExistence type="predicted"/>
<dbReference type="Pfam" id="PF02995">
    <property type="entry name" value="DUF229"/>
    <property type="match status" value="1"/>
</dbReference>
<dbReference type="EMBL" id="QDEB01026063">
    <property type="protein sequence ID" value="RZC40449.1"/>
    <property type="molecule type" value="Genomic_DNA"/>
</dbReference>
<dbReference type="Gene3D" id="3.40.720.10">
    <property type="entry name" value="Alkaline Phosphatase, subunit A"/>
    <property type="match status" value="1"/>
</dbReference>
<dbReference type="PANTHER" id="PTHR10974:SF9">
    <property type="entry name" value="DUF229 DOMAIN CONTAINING PROTEIN-RELATED"/>
    <property type="match status" value="1"/>
</dbReference>
<dbReference type="InterPro" id="IPR004245">
    <property type="entry name" value="DUF229"/>
</dbReference>
<dbReference type="Proteomes" id="UP000292052">
    <property type="component" value="Unassembled WGS sequence"/>
</dbReference>
<sequence>MRELYRHEDYIPCSNLAPLSYIVKENNGHTVILKINRSLTSQYTLFKVHCCYSKVTRLVTLKRPDDSISFSKCIPFEDSVEIVDPIIKVTCKDSFSFEIYSNVHASISPIHIPYSDIKTSKMTAKVKTTFSILFIGMDSMSKLNLIRTMPKTFNFLEKNSINLKGYTKVGLNTLPNLMGILTGLTIDQLKKWCDYQNKINDCPNIWNQFKEMGYITAYGEDSSDIGSFNYAKKGFSKPPTDFYFRPYFLASETLKIIQRERMYYCTGPETEGERIMNLVKDFQITLKNYSKFALFWMNSFTHDDLNIPSAMDEKMENFLIDIYKHLDNTILFFFSDHGFRFNDITKRQTGWLEEKMPIFYVSFPDSFKKIHPKAYYNFQINSGRLTSSYDIYMTLQNILRLADRSYSLKKSLACAKCHSLFRKVSERRSCQDAGISKDYCVCNITQTYEEPQEITKEPAKFLLDEINKLVRSYRQRYKCHVYKLDRITLFEKCDFKNEYKQTRTNLLLRIQTQPKAVFEALLEIVPNKHNSSDFRLLGDIIRMNRYSMYSSCIQDSSLEKYCYCKEQKPKTISDKIKEFLFD</sequence>
<dbReference type="AlphaFoldDB" id="A0A482W6P5"/>
<comment type="caution">
    <text evidence="1">The sequence shown here is derived from an EMBL/GenBank/DDBJ whole genome shotgun (WGS) entry which is preliminary data.</text>
</comment>
<dbReference type="FunFam" id="3.40.720.10:FF:000017">
    <property type="entry name" value="Predicted protein"/>
    <property type="match status" value="1"/>
</dbReference>
<keyword evidence="2" id="KW-1185">Reference proteome</keyword>
<evidence type="ECO:0000313" key="1">
    <source>
        <dbReference type="EMBL" id="RZC40449.1"/>
    </source>
</evidence>
<reference evidence="1 2" key="1">
    <citation type="submission" date="2017-03" db="EMBL/GenBank/DDBJ databases">
        <title>Genome of the blue death feigning beetle - Asbolus verrucosus.</title>
        <authorList>
            <person name="Rider S.D."/>
        </authorList>
    </citation>
    <scope>NUCLEOTIDE SEQUENCE [LARGE SCALE GENOMIC DNA]</scope>
    <source>
        <strain evidence="1">Butters</strain>
        <tissue evidence="1">Head and leg muscle</tissue>
    </source>
</reference>
<dbReference type="STRING" id="1661398.A0A482W6P5"/>